<protein>
    <submittedName>
        <fullName evidence="1">Uncharacterized protein</fullName>
    </submittedName>
</protein>
<name>A0A8K1C5X4_PYTOL</name>
<sequence length="216" mass="25004">MSHPHLAHKLPWNALGRVVKRVATPLPGNPKFRLQADEEKVVDHFAKCLASTIAEFAATDKSSAEVKKYFDPEQACPWNSEVQPHQNYHYPGYLMTIIHSYIGFNLILLDPDVFVSLVMKDDDRPSSLMEYAFETSKGHPVWLVDQLLQAFYYDKTARGYLHLKPVTTEVLDILREQCKHLFRCLYSLSGDNALSDWEVVRRSMAIDFFHKWYPTE</sequence>
<dbReference type="AlphaFoldDB" id="A0A8K1C5X4"/>
<proteinExistence type="predicted"/>
<evidence type="ECO:0000313" key="1">
    <source>
        <dbReference type="EMBL" id="TMW56652.1"/>
    </source>
</evidence>
<gene>
    <name evidence="1" type="ORF">Poli38472_006662</name>
</gene>
<reference evidence="1" key="1">
    <citation type="submission" date="2019-03" db="EMBL/GenBank/DDBJ databases">
        <title>Long read genome sequence of the mycoparasitic Pythium oligandrum ATCC 38472 isolated from sugarbeet rhizosphere.</title>
        <authorList>
            <person name="Gaulin E."/>
        </authorList>
    </citation>
    <scope>NUCLEOTIDE SEQUENCE</scope>
    <source>
        <strain evidence="1">ATCC 38472_TT</strain>
    </source>
</reference>
<dbReference type="Proteomes" id="UP000794436">
    <property type="component" value="Unassembled WGS sequence"/>
</dbReference>
<dbReference type="EMBL" id="SPLM01000145">
    <property type="protein sequence ID" value="TMW56652.1"/>
    <property type="molecule type" value="Genomic_DNA"/>
</dbReference>
<evidence type="ECO:0000313" key="2">
    <source>
        <dbReference type="Proteomes" id="UP000794436"/>
    </source>
</evidence>
<dbReference type="OrthoDB" id="98643at2759"/>
<comment type="caution">
    <text evidence="1">The sequence shown here is derived from an EMBL/GenBank/DDBJ whole genome shotgun (WGS) entry which is preliminary data.</text>
</comment>
<accession>A0A8K1C5X4</accession>
<keyword evidence="2" id="KW-1185">Reference proteome</keyword>
<organism evidence="1 2">
    <name type="scientific">Pythium oligandrum</name>
    <name type="common">Mycoparasitic fungus</name>
    <dbReference type="NCBI Taxonomy" id="41045"/>
    <lineage>
        <taxon>Eukaryota</taxon>
        <taxon>Sar</taxon>
        <taxon>Stramenopiles</taxon>
        <taxon>Oomycota</taxon>
        <taxon>Peronosporomycetes</taxon>
        <taxon>Pythiales</taxon>
        <taxon>Pythiaceae</taxon>
        <taxon>Pythium</taxon>
    </lineage>
</organism>